<evidence type="ECO:0000313" key="2">
    <source>
        <dbReference type="EMBL" id="QNR24042.1"/>
    </source>
</evidence>
<sequence length="198" mass="21542">MKKFYFLSLLSLAFLGMQAQTETLLGSNFKVGGFGGPLFQFSSVDGNFAYYSGGGGGVILDGKFFIGGFGMGLNTQHKYDIPYVGIPVEHELDMGYGGLWLGYIYRPTKVVHLNFSLPIGGGAVSFDRVGDGYDMDINDGIFVINPNLGMELNLTKWMKFTANAGYLMAMGLDNDYIASDALNSPNLTLGFKFGYFAE</sequence>
<evidence type="ECO:0008006" key="4">
    <source>
        <dbReference type="Google" id="ProtNLM"/>
    </source>
</evidence>
<evidence type="ECO:0000256" key="1">
    <source>
        <dbReference type="SAM" id="SignalP"/>
    </source>
</evidence>
<name>A0A7H0VE94_9FLAO</name>
<gene>
    <name evidence="2" type="ORF">H4K34_16970</name>
</gene>
<feature type="signal peptide" evidence="1">
    <location>
        <begin position="1"/>
        <end position="19"/>
    </location>
</feature>
<proteinExistence type="predicted"/>
<feature type="chain" id="PRO_5028838412" description="Outer membrane protein beta-barrel domain-containing protein" evidence="1">
    <location>
        <begin position="20"/>
        <end position="198"/>
    </location>
</feature>
<dbReference type="Proteomes" id="UP000516305">
    <property type="component" value="Chromosome"/>
</dbReference>
<dbReference type="AlphaFoldDB" id="A0A7H0VE94"/>
<evidence type="ECO:0000313" key="3">
    <source>
        <dbReference type="Proteomes" id="UP000516305"/>
    </source>
</evidence>
<dbReference type="KEGG" id="chyd:H4K34_16970"/>
<protein>
    <recommendedName>
        <fullName evidence="4">Outer membrane protein beta-barrel domain-containing protein</fullName>
    </recommendedName>
</protein>
<dbReference type="EMBL" id="CP060139">
    <property type="protein sequence ID" value="QNR24042.1"/>
    <property type="molecule type" value="Genomic_DNA"/>
</dbReference>
<keyword evidence="1" id="KW-0732">Signal</keyword>
<reference evidence="2 3" key="1">
    <citation type="submission" date="2020-08" db="EMBL/GenBank/DDBJ databases">
        <title>Croceimicrobium hydrocarbonivorans gen. nov., sp. nov., a novel marine bacterium isolated from a bacterial consortium that degrades polyethylene terephthalate.</title>
        <authorList>
            <person name="Liu R."/>
        </authorList>
    </citation>
    <scope>NUCLEOTIDE SEQUENCE [LARGE SCALE GENOMIC DNA]</scope>
    <source>
        <strain evidence="2 3">A20-9</strain>
    </source>
</reference>
<keyword evidence="3" id="KW-1185">Reference proteome</keyword>
<accession>A0A7H0VE94</accession>
<organism evidence="2 3">
    <name type="scientific">Croceimicrobium hydrocarbonivorans</name>
    <dbReference type="NCBI Taxonomy" id="2761580"/>
    <lineage>
        <taxon>Bacteria</taxon>
        <taxon>Pseudomonadati</taxon>
        <taxon>Bacteroidota</taxon>
        <taxon>Flavobacteriia</taxon>
        <taxon>Flavobacteriales</taxon>
        <taxon>Owenweeksiaceae</taxon>
        <taxon>Croceimicrobium</taxon>
    </lineage>
</organism>
<dbReference type="RefSeq" id="WP_210758575.1">
    <property type="nucleotide sequence ID" value="NZ_CP060139.1"/>
</dbReference>